<evidence type="ECO:0000313" key="12">
    <source>
        <dbReference type="Proteomes" id="UP000294933"/>
    </source>
</evidence>
<dbReference type="VEuPathDB" id="FungiDB:BD410DRAFT_831824"/>
<dbReference type="InterPro" id="IPR036188">
    <property type="entry name" value="FAD/NAD-bd_sf"/>
</dbReference>
<keyword evidence="6" id="KW-0560">Oxidoreductase</keyword>
<feature type="active site" description="Proton acceptor" evidence="7">
    <location>
        <position position="616"/>
    </location>
</feature>
<sequence length="632" mass="67825">MRSLCTLALTLGWLKLASAAIGSTTFDHIIVGGGAAGLVLAEKLSRNSSVSVIVLEAGFTTDDVVPALFSTFIGNPTIDWEFVTVPQPHVSNNVISLPRGKALGGTAAVNGMYFVRAASKEYDGSLNYTFRKKLHRLTFAQFPAWEKLGNPGWNWKTVDANIKAMEHFTPASPSDAANFHATDSLQNHGTNGPISVTYSNYWEPAPLIPAYFNTSNALGIPTNTHASGGSTFGVWQSPCAIDAKNRSRSYAVNTFLPAAEKRPNLVVMTGAQVTKINLLPEAVSSGNIRAGGVQYIINNATQNVNVTATGNIILTAGTYQTPKLLELSGIGNSTILKKNGITPRVDLPGVGENLQDHYATSVSFQLKDGLGPEVGQLTVNSTFFAEQFQLYLTKREGPFASVPATTLTMIPFQTFINATRLASLKASLDNSLKAFKGSPFEKQIAIQRNFLEDPSVPQIELVMLPLNQDPSVTVDPSKTYMTIAAVYLRPFARGNVHIASTDPLQNPFIDPNYLGITEFETGIMAEAVRFITDKIATTKPLSDLIVKTFNPAPGSSDAALQKFVQSTLQSSWHPCGSASMLPKAQGGVVDPNLKVYGTDNIRVADASMIPLEIGTHTMSTVYANALHAADVI</sequence>
<proteinExistence type="inferred from homology"/>
<feature type="chain" id="PRO_5021495574" evidence="9">
    <location>
        <begin position="20"/>
        <end position="632"/>
    </location>
</feature>
<evidence type="ECO:0000313" key="11">
    <source>
        <dbReference type="EMBL" id="TDL16832.1"/>
    </source>
</evidence>
<dbReference type="SUPFAM" id="SSF54373">
    <property type="entry name" value="FAD-linked reductases, C-terminal domain"/>
    <property type="match status" value="1"/>
</dbReference>
<accession>A0A4Y7PPP8</accession>
<evidence type="ECO:0000256" key="8">
    <source>
        <dbReference type="PIRSR" id="PIRSR000137-2"/>
    </source>
</evidence>
<feature type="binding site" evidence="8">
    <location>
        <position position="106"/>
    </location>
    <ligand>
        <name>FAD</name>
        <dbReference type="ChEBI" id="CHEBI:57692"/>
    </ligand>
</feature>
<keyword evidence="4 9" id="KW-0732">Signal</keyword>
<comment type="similarity">
    <text evidence="2">Belongs to the GMC oxidoreductase family.</text>
</comment>
<dbReference type="EMBL" id="ML170234">
    <property type="protein sequence ID" value="TDL16832.1"/>
    <property type="molecule type" value="Genomic_DNA"/>
</dbReference>
<evidence type="ECO:0000256" key="7">
    <source>
        <dbReference type="PIRSR" id="PIRSR000137-1"/>
    </source>
</evidence>
<dbReference type="PANTHER" id="PTHR11552">
    <property type="entry name" value="GLUCOSE-METHANOL-CHOLINE GMC OXIDOREDUCTASE"/>
    <property type="match status" value="1"/>
</dbReference>
<dbReference type="InterPro" id="IPR012132">
    <property type="entry name" value="GMC_OxRdtase"/>
</dbReference>
<dbReference type="InterPro" id="IPR000172">
    <property type="entry name" value="GMC_OxRdtase_N"/>
</dbReference>
<feature type="domain" description="Glucose-methanol-choline oxidoreductase N-terminal" evidence="10">
    <location>
        <begin position="317"/>
        <end position="331"/>
    </location>
</feature>
<evidence type="ECO:0000256" key="2">
    <source>
        <dbReference type="ARBA" id="ARBA00010790"/>
    </source>
</evidence>
<evidence type="ECO:0000259" key="10">
    <source>
        <dbReference type="PROSITE" id="PS00624"/>
    </source>
</evidence>
<evidence type="ECO:0000256" key="5">
    <source>
        <dbReference type="ARBA" id="ARBA00022827"/>
    </source>
</evidence>
<dbReference type="Proteomes" id="UP000294933">
    <property type="component" value="Unassembled WGS sequence"/>
</dbReference>
<dbReference type="Pfam" id="PF05199">
    <property type="entry name" value="GMC_oxred_C"/>
    <property type="match status" value="1"/>
</dbReference>
<feature type="binding site" evidence="8">
    <location>
        <position position="273"/>
    </location>
    <ligand>
        <name>FAD</name>
        <dbReference type="ChEBI" id="CHEBI:57692"/>
    </ligand>
</feature>
<keyword evidence="5 8" id="KW-0274">FAD</keyword>
<dbReference type="PIRSF" id="PIRSF000137">
    <property type="entry name" value="Alcohol_oxidase"/>
    <property type="match status" value="1"/>
</dbReference>
<dbReference type="Pfam" id="PF00732">
    <property type="entry name" value="GMC_oxred_N"/>
    <property type="match status" value="2"/>
</dbReference>
<gene>
    <name evidence="11" type="ORF">BD410DRAFT_831824</name>
</gene>
<dbReference type="GO" id="GO:0050660">
    <property type="term" value="F:flavin adenine dinucleotide binding"/>
    <property type="evidence" value="ECO:0007669"/>
    <property type="project" value="InterPro"/>
</dbReference>
<dbReference type="AlphaFoldDB" id="A0A4Y7PPP8"/>
<dbReference type="STRING" id="50990.A0A4Y7PPP8"/>
<dbReference type="PROSITE" id="PS00624">
    <property type="entry name" value="GMC_OXRED_2"/>
    <property type="match status" value="1"/>
</dbReference>
<evidence type="ECO:0000256" key="4">
    <source>
        <dbReference type="ARBA" id="ARBA00022729"/>
    </source>
</evidence>
<keyword evidence="12" id="KW-1185">Reference proteome</keyword>
<dbReference type="InterPro" id="IPR007867">
    <property type="entry name" value="GMC_OxRtase_C"/>
</dbReference>
<dbReference type="PANTHER" id="PTHR11552:SF201">
    <property type="entry name" value="GLUCOSE-METHANOL-CHOLINE OXIDOREDUCTASE N-TERMINAL DOMAIN-CONTAINING PROTEIN"/>
    <property type="match status" value="1"/>
</dbReference>
<reference evidence="11 12" key="1">
    <citation type="submission" date="2018-06" db="EMBL/GenBank/DDBJ databases">
        <title>A transcriptomic atlas of mushroom development highlights an independent origin of complex multicellularity.</title>
        <authorList>
            <consortium name="DOE Joint Genome Institute"/>
            <person name="Krizsan K."/>
            <person name="Almasi E."/>
            <person name="Merenyi Z."/>
            <person name="Sahu N."/>
            <person name="Viragh M."/>
            <person name="Koszo T."/>
            <person name="Mondo S."/>
            <person name="Kiss B."/>
            <person name="Balint B."/>
            <person name="Kues U."/>
            <person name="Barry K."/>
            <person name="Hegedus J.C."/>
            <person name="Henrissat B."/>
            <person name="Johnson J."/>
            <person name="Lipzen A."/>
            <person name="Ohm R."/>
            <person name="Nagy I."/>
            <person name="Pangilinan J."/>
            <person name="Yan J."/>
            <person name="Xiong Y."/>
            <person name="Grigoriev I.V."/>
            <person name="Hibbett D.S."/>
            <person name="Nagy L.G."/>
        </authorList>
    </citation>
    <scope>NUCLEOTIDE SEQUENCE [LARGE SCALE GENOMIC DNA]</scope>
    <source>
        <strain evidence="11 12">SZMC22713</strain>
    </source>
</reference>
<evidence type="ECO:0000256" key="3">
    <source>
        <dbReference type="ARBA" id="ARBA00022630"/>
    </source>
</evidence>
<organism evidence="11 12">
    <name type="scientific">Rickenella mellea</name>
    <dbReference type="NCBI Taxonomy" id="50990"/>
    <lineage>
        <taxon>Eukaryota</taxon>
        <taxon>Fungi</taxon>
        <taxon>Dikarya</taxon>
        <taxon>Basidiomycota</taxon>
        <taxon>Agaricomycotina</taxon>
        <taxon>Agaricomycetes</taxon>
        <taxon>Hymenochaetales</taxon>
        <taxon>Rickenellaceae</taxon>
        <taxon>Rickenella</taxon>
    </lineage>
</organism>
<dbReference type="Gene3D" id="3.50.50.60">
    <property type="entry name" value="FAD/NAD(P)-binding domain"/>
    <property type="match status" value="1"/>
</dbReference>
<name>A0A4Y7PPP8_9AGAM</name>
<keyword evidence="3" id="KW-0285">Flavoprotein</keyword>
<dbReference type="GO" id="GO:0016614">
    <property type="term" value="F:oxidoreductase activity, acting on CH-OH group of donors"/>
    <property type="evidence" value="ECO:0007669"/>
    <property type="project" value="InterPro"/>
</dbReference>
<feature type="signal peptide" evidence="9">
    <location>
        <begin position="1"/>
        <end position="19"/>
    </location>
</feature>
<dbReference type="OrthoDB" id="269227at2759"/>
<dbReference type="Gene3D" id="3.30.560.10">
    <property type="entry name" value="Glucose Oxidase, domain 3"/>
    <property type="match status" value="1"/>
</dbReference>
<comment type="cofactor">
    <cofactor evidence="1 8">
        <name>FAD</name>
        <dbReference type="ChEBI" id="CHEBI:57692"/>
    </cofactor>
</comment>
<evidence type="ECO:0000256" key="6">
    <source>
        <dbReference type="ARBA" id="ARBA00023002"/>
    </source>
</evidence>
<feature type="binding site" evidence="8">
    <location>
        <begin position="572"/>
        <end position="573"/>
    </location>
    <ligand>
        <name>FAD</name>
        <dbReference type="ChEBI" id="CHEBI:57692"/>
    </ligand>
</feature>
<protein>
    <submittedName>
        <fullName evidence="11">Alcohol oxidase</fullName>
    </submittedName>
</protein>
<evidence type="ECO:0000256" key="1">
    <source>
        <dbReference type="ARBA" id="ARBA00001974"/>
    </source>
</evidence>
<dbReference type="SUPFAM" id="SSF51905">
    <property type="entry name" value="FAD/NAD(P)-binding domain"/>
    <property type="match status" value="1"/>
</dbReference>
<evidence type="ECO:0000256" key="9">
    <source>
        <dbReference type="SAM" id="SignalP"/>
    </source>
</evidence>
<feature type="active site" description="Proton donor" evidence="7">
    <location>
        <position position="573"/>
    </location>
</feature>